<evidence type="ECO:0000313" key="2">
    <source>
        <dbReference type="Proteomes" id="UP001246858"/>
    </source>
</evidence>
<proteinExistence type="predicted"/>
<sequence>MDSFKLKMVFIFCAWICTVCVGCKKLIEIDPPIDTVTTAEVFDTDDLAISAMSGVYTIMVNGAGTFPQATNGFSLGLTTILGGLSSDELNLVAGAGAGEPYLYNTNRISGFNSGMSRTIWSSAYQVIYGTNSVIEGIAASTSGALHDNVRKELTAQAKFVRAFCYFYLVNCFGDVPMVLTVDFNKTRNLNRMPQKEVYQQIIKDLKDAQATLPEDYLAGNGERIIPNKWAATLLLARAYLYAGDYVNAATQATVVINQTSLYELEPDLNRVFLTDSREAVWQLKQTTENSSVKNATTEGYAFSPSSPYALSNQLLSRFETNDQRKQAWTGTFVSSGSTINYAKKYKTGKSNGVFGQPATEYYMVLRLAEAYLIRAEAIAQGAPGGITTAIADLNTVRDRAGLNDLSNDLSQQELITAIVKENQIEFFAEWGHRWFDLKRTGMASAVLSAIPLKQPWAGDYQLLYPIPLRELEVDRFLIQNPGY</sequence>
<reference evidence="1" key="1">
    <citation type="submission" date="2023-07" db="EMBL/GenBank/DDBJ databases">
        <title>Sorghum-associated microbial communities from plants grown in Nebraska, USA.</title>
        <authorList>
            <person name="Schachtman D."/>
        </authorList>
    </citation>
    <scope>NUCLEOTIDE SEQUENCE</scope>
    <source>
        <strain evidence="1">2697</strain>
    </source>
</reference>
<comment type="caution">
    <text evidence="1">The sequence shown here is derived from an EMBL/GenBank/DDBJ whole genome shotgun (WGS) entry which is preliminary data.</text>
</comment>
<name>A0ACC6KW91_9SPHI</name>
<dbReference type="Proteomes" id="UP001246858">
    <property type="component" value="Unassembled WGS sequence"/>
</dbReference>
<organism evidence="1 2">
    <name type="scientific">Pedobacter africanus</name>
    <dbReference type="NCBI Taxonomy" id="151894"/>
    <lineage>
        <taxon>Bacteria</taxon>
        <taxon>Pseudomonadati</taxon>
        <taxon>Bacteroidota</taxon>
        <taxon>Sphingobacteriia</taxon>
        <taxon>Sphingobacteriales</taxon>
        <taxon>Sphingobacteriaceae</taxon>
        <taxon>Pedobacter</taxon>
    </lineage>
</organism>
<dbReference type="EMBL" id="JAVDTF010000002">
    <property type="protein sequence ID" value="MDR6783514.1"/>
    <property type="molecule type" value="Genomic_DNA"/>
</dbReference>
<accession>A0ACC6KW91</accession>
<evidence type="ECO:0000313" key="1">
    <source>
        <dbReference type="EMBL" id="MDR6783514.1"/>
    </source>
</evidence>
<keyword evidence="2" id="KW-1185">Reference proteome</keyword>
<protein>
    <submittedName>
        <fullName evidence="1">Uncharacterized protein</fullName>
    </submittedName>
</protein>
<gene>
    <name evidence="1" type="ORF">J2X78_002079</name>
</gene>